<dbReference type="PANTHER" id="PTHR36121">
    <property type="entry name" value="PROTEIN SXY"/>
    <property type="match status" value="1"/>
</dbReference>
<keyword evidence="4" id="KW-1185">Reference proteome</keyword>
<proteinExistence type="predicted"/>
<dbReference type="Proteomes" id="UP000280099">
    <property type="component" value="Unassembled WGS sequence"/>
</dbReference>
<dbReference type="AlphaFoldDB" id="A0A420XFG7"/>
<dbReference type="PANTHER" id="PTHR36121:SF1">
    <property type="entry name" value="PROTEIN SXY"/>
    <property type="match status" value="1"/>
</dbReference>
<dbReference type="InterPro" id="IPR007076">
    <property type="entry name" value="TfoX_N"/>
</dbReference>
<accession>A0A420XFG7</accession>
<name>A0A420XFG7_9PAST</name>
<feature type="domain" description="TfoX C-terminal" evidence="2">
    <location>
        <begin position="117"/>
        <end position="194"/>
    </location>
</feature>
<dbReference type="Gene3D" id="3.30.1460.30">
    <property type="entry name" value="YgaC/TfoX-N like chaperone"/>
    <property type="match status" value="1"/>
</dbReference>
<feature type="domain" description="TfoX N-terminal" evidence="1">
    <location>
        <begin position="19"/>
        <end position="103"/>
    </location>
</feature>
<reference evidence="3 4" key="1">
    <citation type="submission" date="2018-10" db="EMBL/GenBank/DDBJ databases">
        <title>Genomic Encyclopedia of Type Strains, Phase IV (KMG-IV): sequencing the most valuable type-strain genomes for metagenomic binning, comparative biology and taxonomic classification.</title>
        <authorList>
            <person name="Goeker M."/>
        </authorList>
    </citation>
    <scope>NUCLEOTIDE SEQUENCE [LARGE SCALE GENOMIC DNA]</scope>
    <source>
        <strain evidence="3 4">DSM 23800</strain>
    </source>
</reference>
<dbReference type="InterPro" id="IPR007077">
    <property type="entry name" value="TfoX_C"/>
</dbReference>
<comment type="caution">
    <text evidence="3">The sequence shown here is derived from an EMBL/GenBank/DDBJ whole genome shotgun (WGS) entry which is preliminary data.</text>
</comment>
<dbReference type="Gene3D" id="1.10.150.20">
    <property type="entry name" value="5' to 3' exonuclease, C-terminal subdomain"/>
    <property type="match status" value="1"/>
</dbReference>
<evidence type="ECO:0000259" key="1">
    <source>
        <dbReference type="Pfam" id="PF04993"/>
    </source>
</evidence>
<dbReference type="Pfam" id="PF04994">
    <property type="entry name" value="TfoX_C"/>
    <property type="match status" value="1"/>
</dbReference>
<gene>
    <name evidence="3" type="ORF">DES31_1526</name>
</gene>
<dbReference type="EMBL" id="RBJC01000008">
    <property type="protein sequence ID" value="RKR71197.1"/>
    <property type="molecule type" value="Genomic_DNA"/>
</dbReference>
<protein>
    <submittedName>
        <fullName evidence="3">Regulator of competence-specific genes</fullName>
    </submittedName>
</protein>
<evidence type="ECO:0000259" key="2">
    <source>
        <dbReference type="Pfam" id="PF04994"/>
    </source>
</evidence>
<organism evidence="3 4">
    <name type="scientific">Otariodibacter oris</name>
    <dbReference type="NCBI Taxonomy" id="1032623"/>
    <lineage>
        <taxon>Bacteria</taxon>
        <taxon>Pseudomonadati</taxon>
        <taxon>Pseudomonadota</taxon>
        <taxon>Gammaproteobacteria</taxon>
        <taxon>Pasteurellales</taxon>
        <taxon>Pasteurellaceae</taxon>
        <taxon>Otariodibacter</taxon>
    </lineage>
</organism>
<evidence type="ECO:0000313" key="4">
    <source>
        <dbReference type="Proteomes" id="UP000280099"/>
    </source>
</evidence>
<dbReference type="SUPFAM" id="SSF159894">
    <property type="entry name" value="YgaC/TfoX-N like"/>
    <property type="match status" value="1"/>
</dbReference>
<dbReference type="Pfam" id="PF04993">
    <property type="entry name" value="TfoX_N"/>
    <property type="match status" value="1"/>
</dbReference>
<dbReference type="InterPro" id="IPR047525">
    <property type="entry name" value="TfoX-like"/>
</dbReference>
<dbReference type="RefSeq" id="WP_170143765.1">
    <property type="nucleotide sequence ID" value="NZ_CP016604.1"/>
</dbReference>
<sequence>MTYIEMQTQEIRNLLLPILGQTTAKTYFSYYGIFKDCIMIGLYKEGLFYLKISEKFFSDLNQYQEITSLSDPNIKQSSKYYFMPNIILNNIEKHSDWFTDSFADIKQAKDTSYLQKRNRISSLPNMNLNLARTLKKVNVITKEDLIDKGEVCIFVDLIKLGIDVDHIILFKLYGAINNQFIYTMSTNIKLHLLKDANQALNHAGLRKRFNINL</sequence>
<evidence type="ECO:0000313" key="3">
    <source>
        <dbReference type="EMBL" id="RKR71197.1"/>
    </source>
</evidence>